<dbReference type="EMBL" id="JACHDP010000001">
    <property type="protein sequence ID" value="MBB5475967.1"/>
    <property type="molecule type" value="Genomic_DNA"/>
</dbReference>
<protein>
    <recommendedName>
        <fullName evidence="4">Lipoprotein</fullName>
    </recommendedName>
</protein>
<organism evidence="2 3">
    <name type="scientific">Micromonospora parathelypteridis</name>
    <dbReference type="NCBI Taxonomy" id="1839617"/>
    <lineage>
        <taxon>Bacteria</taxon>
        <taxon>Bacillati</taxon>
        <taxon>Actinomycetota</taxon>
        <taxon>Actinomycetes</taxon>
        <taxon>Micromonosporales</taxon>
        <taxon>Micromonosporaceae</taxon>
        <taxon>Micromonospora</taxon>
    </lineage>
</organism>
<keyword evidence="3" id="KW-1185">Reference proteome</keyword>
<dbReference type="PROSITE" id="PS51257">
    <property type="entry name" value="PROKAR_LIPOPROTEIN"/>
    <property type="match status" value="1"/>
</dbReference>
<feature type="compositionally biased region" description="Polar residues" evidence="1">
    <location>
        <begin position="32"/>
        <end position="56"/>
    </location>
</feature>
<reference evidence="2 3" key="1">
    <citation type="submission" date="2020-08" db="EMBL/GenBank/DDBJ databases">
        <title>Sequencing the genomes of 1000 actinobacteria strains.</title>
        <authorList>
            <person name="Klenk H.-P."/>
        </authorList>
    </citation>
    <scope>NUCLEOTIDE SEQUENCE [LARGE SCALE GENOMIC DNA]</scope>
    <source>
        <strain evidence="2 3">DSM 103125</strain>
    </source>
</reference>
<accession>A0A840VGS5</accession>
<comment type="caution">
    <text evidence="2">The sequence shown here is derived from an EMBL/GenBank/DDBJ whole genome shotgun (WGS) entry which is preliminary data.</text>
</comment>
<dbReference type="Proteomes" id="UP000586947">
    <property type="component" value="Unassembled WGS sequence"/>
</dbReference>
<evidence type="ECO:0008006" key="4">
    <source>
        <dbReference type="Google" id="ProtNLM"/>
    </source>
</evidence>
<evidence type="ECO:0000313" key="2">
    <source>
        <dbReference type="EMBL" id="MBB5475967.1"/>
    </source>
</evidence>
<dbReference type="RefSeq" id="WP_184176049.1">
    <property type="nucleotide sequence ID" value="NZ_BMNF01000008.1"/>
</dbReference>
<gene>
    <name evidence="2" type="ORF">HNR20_000472</name>
</gene>
<dbReference type="AlphaFoldDB" id="A0A840VGS5"/>
<feature type="region of interest" description="Disordered" evidence="1">
    <location>
        <begin position="24"/>
        <end position="65"/>
    </location>
</feature>
<evidence type="ECO:0000313" key="3">
    <source>
        <dbReference type="Proteomes" id="UP000586947"/>
    </source>
</evidence>
<evidence type="ECO:0000256" key="1">
    <source>
        <dbReference type="SAM" id="MobiDB-lite"/>
    </source>
</evidence>
<sequence>MRDELLVGVVLSLTFATGCTSSADSLGGDAATSGSSSESANLTSPFAPSASATGSSEPGAEASEIRRTDWANAVIRNLSFCGESDDSVAFRNGSNGFDVPCRILPDGAQPVYAEFIVEEPANAPSTEDALVLVELGNPGAARQQALVPVQLSDGGSGRYAWPVIKGDDSSAAGDRVMTFISYQVVGQHVEATVRNLDGSTENRRWRKADGSGNWERY</sequence>
<proteinExistence type="predicted"/>
<name>A0A840VGS5_9ACTN</name>